<dbReference type="InterPro" id="IPR042226">
    <property type="entry name" value="eFR1_2_sf"/>
</dbReference>
<evidence type="ECO:0000256" key="7">
    <source>
        <dbReference type="ARBA" id="ARBA00022759"/>
    </source>
</evidence>
<dbReference type="GO" id="GO:0016787">
    <property type="term" value="F:hydrolase activity"/>
    <property type="evidence" value="ECO:0007669"/>
    <property type="project" value="UniProtKB-KW"/>
</dbReference>
<dbReference type="GO" id="GO:0004519">
    <property type="term" value="F:endonuclease activity"/>
    <property type="evidence" value="ECO:0007669"/>
    <property type="project" value="UniProtKB-UniRule"/>
</dbReference>
<organism evidence="11 14">
    <name type="scientific">Sulfolobus acidocaldarius</name>
    <dbReference type="NCBI Taxonomy" id="2285"/>
    <lineage>
        <taxon>Archaea</taxon>
        <taxon>Thermoproteota</taxon>
        <taxon>Thermoprotei</taxon>
        <taxon>Sulfolobales</taxon>
        <taxon>Sulfolobaceae</taxon>
        <taxon>Sulfolobus</taxon>
    </lineage>
</organism>
<dbReference type="GO" id="GO:0005737">
    <property type="term" value="C:cytoplasm"/>
    <property type="evidence" value="ECO:0007669"/>
    <property type="project" value="UniProtKB-SubCell"/>
</dbReference>
<dbReference type="InterPro" id="IPR004405">
    <property type="entry name" value="TF_pelota"/>
</dbReference>
<dbReference type="InterPro" id="IPR005142">
    <property type="entry name" value="eRF1_3"/>
</dbReference>
<dbReference type="GO" id="GO:0032790">
    <property type="term" value="P:ribosome disassembly"/>
    <property type="evidence" value="ECO:0007669"/>
    <property type="project" value="TreeGrafter"/>
</dbReference>
<evidence type="ECO:0000256" key="2">
    <source>
        <dbReference type="ARBA" id="ARBA00004496"/>
    </source>
</evidence>
<evidence type="ECO:0000256" key="1">
    <source>
        <dbReference type="ARBA" id="ARBA00001968"/>
    </source>
</evidence>
<evidence type="ECO:0000313" key="13">
    <source>
        <dbReference type="Proteomes" id="UP000060043"/>
    </source>
</evidence>
<proteinExistence type="inferred from homology"/>
<protein>
    <recommendedName>
        <fullName evidence="9">Protein pelota homolog</fullName>
        <ecNumber evidence="9">3.1.-.-</ecNumber>
    </recommendedName>
</protein>
<dbReference type="InterPro" id="IPR038069">
    <property type="entry name" value="Pelota/DOM34_N"/>
</dbReference>
<dbReference type="EMBL" id="CP013695">
    <property type="protein sequence ID" value="ALU32256.1"/>
    <property type="molecule type" value="Genomic_DNA"/>
</dbReference>
<keyword evidence="8 9" id="KW-0378">Hydrolase</keyword>
<evidence type="ECO:0000256" key="8">
    <source>
        <dbReference type="ARBA" id="ARBA00022801"/>
    </source>
</evidence>
<dbReference type="Gene3D" id="3.30.420.60">
    <property type="entry name" value="eRF1 domain 2"/>
    <property type="match status" value="1"/>
</dbReference>
<comment type="subcellular location">
    <subcellularLocation>
        <location evidence="2 9">Cytoplasm</location>
    </subcellularLocation>
</comment>
<sequence length="342" mass="39150">MKILEFNDKRGSLKLHVENEDDLWLLHIIIKKGDRIVAKTTRDISMGKDSRRIPMTIELQVEYTEFQNFTTRLRIHGLILDAPERFGIKGAHHTVNLDIGDEVIIIKEQWSNYELEKIREQEEKKGKLLIALVDVDEYIIALLMKQGVKILAEKSLQTPGKDNDVVNENIEEMANEIISFVKLTGVNVIIIAGPGPFKDMVNQKIKQIDNKLIVYVDSVSSASRAGLNELLRRDIIDQVYREFEIAQQLKILESIMENLAKNTGLVVYGIEDIKKANELGAVDKLLITEDYLTDTGREIIDELLRDIEKKKGKIMIVPKDSPIYYQVKNLTGIVSLLRFRIN</sequence>
<dbReference type="Pfam" id="PF26356">
    <property type="entry name" value="Pelota_N"/>
    <property type="match status" value="1"/>
</dbReference>
<comment type="similarity">
    <text evidence="3 9">Belongs to the eukaryotic release factor 1 family. Pelota subfamily.</text>
</comment>
<dbReference type="InterPro" id="IPR005140">
    <property type="entry name" value="eRF1_Pelota-like_N"/>
</dbReference>
<dbReference type="PANTHER" id="PTHR10853:SF0">
    <property type="entry name" value="PROTEIN PELOTA HOMOLOG"/>
    <property type="match status" value="1"/>
</dbReference>
<dbReference type="AlphaFoldDB" id="A0A0U3GWX2"/>
<dbReference type="PANTHER" id="PTHR10853">
    <property type="entry name" value="PELOTA"/>
    <property type="match status" value="1"/>
</dbReference>
<comment type="cofactor">
    <cofactor evidence="1 9">
        <name>a divalent metal cation</name>
        <dbReference type="ChEBI" id="CHEBI:60240"/>
    </cofactor>
</comment>
<evidence type="ECO:0000313" key="14">
    <source>
        <dbReference type="Proteomes" id="UP000065473"/>
    </source>
</evidence>
<dbReference type="OMA" id="DDLWHLK"/>
<dbReference type="SUPFAM" id="SSF53137">
    <property type="entry name" value="Translational machinery components"/>
    <property type="match status" value="1"/>
</dbReference>
<dbReference type="GO" id="GO:0070481">
    <property type="term" value="P:nuclear-transcribed mRNA catabolic process, non-stop decay"/>
    <property type="evidence" value="ECO:0007669"/>
    <property type="project" value="InterPro"/>
</dbReference>
<evidence type="ECO:0000256" key="3">
    <source>
        <dbReference type="ARBA" id="ARBA00009504"/>
    </source>
</evidence>
<dbReference type="GO" id="GO:0070966">
    <property type="term" value="P:nuclear-transcribed mRNA catabolic process, no-go decay"/>
    <property type="evidence" value="ECO:0007669"/>
    <property type="project" value="InterPro"/>
</dbReference>
<dbReference type="FunFam" id="2.30.30.870:FF:000002">
    <property type="entry name" value="Protein pelota homolog"/>
    <property type="match status" value="1"/>
</dbReference>
<dbReference type="InterPro" id="IPR058547">
    <property type="entry name" value="Pelota_N"/>
</dbReference>
<dbReference type="RefSeq" id="WP_011277000.1">
    <property type="nucleotide sequence ID" value="NZ_BHWZ01000001.1"/>
</dbReference>
<gene>
    <name evidence="9" type="primary">pelA</name>
    <name evidence="11" type="ORF">ATY89_05910</name>
    <name evidence="12" type="ORF">ATZ20_08935</name>
</gene>
<dbReference type="SMART" id="SM01194">
    <property type="entry name" value="eRF1_1"/>
    <property type="match status" value="1"/>
</dbReference>
<dbReference type="SUPFAM" id="SSF55315">
    <property type="entry name" value="L30e-like"/>
    <property type="match status" value="1"/>
</dbReference>
<evidence type="ECO:0000256" key="5">
    <source>
        <dbReference type="ARBA" id="ARBA00022722"/>
    </source>
</evidence>
<feature type="domain" description="eRF1/Pelota-like N-terminal" evidence="10">
    <location>
        <begin position="1"/>
        <end position="123"/>
    </location>
</feature>
<accession>A0A0U3GWX2</accession>
<comment type="function">
    <text evidence="9">May function in recognizing stalled ribosomes, interact with stem-loop structures in stalled mRNA molecules, and effect endonucleolytic cleavage of the mRNA. May play a role in the release non-functional ribosomes and degradation of damaged mRNAs. Has endoribonuclease activity.</text>
</comment>
<dbReference type="STRING" id="1435377.SUSAZ_00340"/>
<dbReference type="NCBIfam" id="TIGR00111">
    <property type="entry name" value="pelota"/>
    <property type="match status" value="1"/>
</dbReference>
<keyword evidence="4 9" id="KW-0963">Cytoplasm</keyword>
<dbReference type="Proteomes" id="UP000065473">
    <property type="component" value="Chromosome"/>
</dbReference>
<dbReference type="SUPFAM" id="SSF159065">
    <property type="entry name" value="Dom34/Pelota N-terminal domain-like"/>
    <property type="match status" value="1"/>
</dbReference>
<dbReference type="EMBL" id="CP013694">
    <property type="protein sequence ID" value="ALU29526.1"/>
    <property type="molecule type" value="Genomic_DNA"/>
</dbReference>
<comment type="domain">
    <text evidence="9">The N-terminal domain has the RNA-binding Sm fold. It harbors the endoribonuclease activity.</text>
</comment>
<dbReference type="GO" id="GO:0071025">
    <property type="term" value="P:RNA surveillance"/>
    <property type="evidence" value="ECO:0007669"/>
    <property type="project" value="InterPro"/>
</dbReference>
<dbReference type="HAMAP" id="MF_01853">
    <property type="entry name" value="PelO"/>
    <property type="match status" value="1"/>
</dbReference>
<dbReference type="Gene3D" id="3.30.1330.30">
    <property type="match status" value="1"/>
</dbReference>
<evidence type="ECO:0000259" key="10">
    <source>
        <dbReference type="SMART" id="SM01194"/>
    </source>
</evidence>
<dbReference type="GO" id="GO:0070651">
    <property type="term" value="P:nonfunctional rRNA decay"/>
    <property type="evidence" value="ECO:0007669"/>
    <property type="project" value="TreeGrafter"/>
</dbReference>
<comment type="subunit">
    <text evidence="9">Monomer.</text>
</comment>
<evidence type="ECO:0000313" key="12">
    <source>
        <dbReference type="EMBL" id="ALU32256.1"/>
    </source>
</evidence>
<reference evidence="13 14" key="1">
    <citation type="submission" date="2015-12" db="EMBL/GenBank/DDBJ databases">
        <title>A stable core within a dynamic pangenome in Sulfolobus acidocaldarius.</title>
        <authorList>
            <person name="Anderson R."/>
            <person name="Kouris A."/>
            <person name="Seward C."/>
            <person name="Campbell K."/>
            <person name="Whitaker R."/>
        </authorList>
    </citation>
    <scope>NUCLEOTIDE SEQUENCE [LARGE SCALE GENOMIC DNA]</scope>
    <source>
        <strain evidence="11 14">GG12-C01-09</strain>
        <strain evidence="12 13">NG05B_CO5_07</strain>
    </source>
</reference>
<dbReference type="GeneID" id="14550602"/>
<evidence type="ECO:0000256" key="4">
    <source>
        <dbReference type="ARBA" id="ARBA00022490"/>
    </source>
</evidence>
<dbReference type="InterPro" id="IPR023521">
    <property type="entry name" value="Pelota_arc"/>
</dbReference>
<keyword evidence="5 9" id="KW-0540">Nuclease</keyword>
<dbReference type="Pfam" id="PF03465">
    <property type="entry name" value="eRF1_3"/>
    <property type="match status" value="1"/>
</dbReference>
<evidence type="ECO:0000313" key="11">
    <source>
        <dbReference type="EMBL" id="ALU29526.1"/>
    </source>
</evidence>
<dbReference type="Proteomes" id="UP000060043">
    <property type="component" value="Chromosome"/>
</dbReference>
<evidence type="ECO:0000256" key="6">
    <source>
        <dbReference type="ARBA" id="ARBA00022723"/>
    </source>
</evidence>
<dbReference type="SMR" id="A0A0U3GWX2"/>
<dbReference type="Gene3D" id="2.30.30.870">
    <property type="entry name" value="Pelota, domain A"/>
    <property type="match status" value="1"/>
</dbReference>
<dbReference type="GO" id="GO:0046872">
    <property type="term" value="F:metal ion binding"/>
    <property type="evidence" value="ECO:0007669"/>
    <property type="project" value="UniProtKB-UniRule"/>
</dbReference>
<dbReference type="OrthoDB" id="31300at2157"/>
<keyword evidence="7 9" id="KW-0255">Endonuclease</keyword>
<dbReference type="InterPro" id="IPR029064">
    <property type="entry name" value="Ribosomal_eL30-like_sf"/>
</dbReference>
<keyword evidence="6 9" id="KW-0479">Metal-binding</keyword>
<dbReference type="PaxDb" id="1435377-SUSAZ_00340"/>
<name>A0A0U3GWX2_9CREN</name>
<dbReference type="EC" id="3.1.-.-" evidence="9"/>
<evidence type="ECO:0000256" key="9">
    <source>
        <dbReference type="HAMAP-Rule" id="MF_01853"/>
    </source>
</evidence>